<evidence type="ECO:0000313" key="3">
    <source>
        <dbReference type="EMBL" id="EJP67665.1"/>
    </source>
</evidence>
<protein>
    <submittedName>
        <fullName evidence="3">Amino acid transporter</fullName>
    </submittedName>
</protein>
<organism evidence="3 4">
    <name type="scientific">Beauveria bassiana (strain ARSEF 2860)</name>
    <name type="common">White muscardine disease fungus</name>
    <name type="synonym">Tritirachium shiotae</name>
    <dbReference type="NCBI Taxonomy" id="655819"/>
    <lineage>
        <taxon>Eukaryota</taxon>
        <taxon>Fungi</taxon>
        <taxon>Dikarya</taxon>
        <taxon>Ascomycota</taxon>
        <taxon>Pezizomycotina</taxon>
        <taxon>Sordariomycetes</taxon>
        <taxon>Hypocreomycetidae</taxon>
        <taxon>Hypocreales</taxon>
        <taxon>Cordycipitaceae</taxon>
        <taxon>Beauveria</taxon>
    </lineage>
</organism>
<keyword evidence="2" id="KW-1133">Transmembrane helix</keyword>
<evidence type="ECO:0000256" key="1">
    <source>
        <dbReference type="SAM" id="MobiDB-lite"/>
    </source>
</evidence>
<accession>J4WC58</accession>
<name>J4WC58_BEAB2</name>
<dbReference type="InParanoid" id="J4WC58"/>
<evidence type="ECO:0000256" key="2">
    <source>
        <dbReference type="SAM" id="Phobius"/>
    </source>
</evidence>
<feature type="region of interest" description="Disordered" evidence="1">
    <location>
        <begin position="38"/>
        <end position="61"/>
    </location>
</feature>
<keyword evidence="2" id="KW-0472">Membrane</keyword>
<dbReference type="AlphaFoldDB" id="J4WC58"/>
<proteinExistence type="predicted"/>
<feature type="transmembrane region" description="Helical" evidence="2">
    <location>
        <begin position="96"/>
        <end position="116"/>
    </location>
</feature>
<dbReference type="GeneID" id="19886457"/>
<dbReference type="HOGENOM" id="CLU_2072706_0_0_1"/>
<sequence>MPVDSIENKPVFELGLSRQEKGDPSLAKEFRNLDNYMEKSPRPATAGNVEAQPDDANVSGSASWNEALNKELQEGFTSADRADMQRMGKKQQFRRNFRLMSTIGFTTCVMGTWEILLT</sequence>
<keyword evidence="2" id="KW-0812">Transmembrane</keyword>
<dbReference type="EMBL" id="JH725156">
    <property type="protein sequence ID" value="EJP67665.1"/>
    <property type="molecule type" value="Genomic_DNA"/>
</dbReference>
<dbReference type="Proteomes" id="UP000002762">
    <property type="component" value="Unassembled WGS sequence"/>
</dbReference>
<dbReference type="STRING" id="655819.J4WC58"/>
<gene>
    <name evidence="3" type="ORF">BBA_03445</name>
</gene>
<reference evidence="3 4" key="1">
    <citation type="journal article" date="2012" name="Sci. Rep.">
        <title>Genomic perspectives on the evolution of fungal entomopathogenicity in Beauveria bassiana.</title>
        <authorList>
            <person name="Xiao G."/>
            <person name="Ying S.H."/>
            <person name="Zheng P."/>
            <person name="Wang Z.L."/>
            <person name="Zhang S."/>
            <person name="Xie X.Q."/>
            <person name="Shang Y."/>
            <person name="St Leger R.J."/>
            <person name="Zhao G.P."/>
            <person name="Wang C."/>
            <person name="Feng M.G."/>
        </authorList>
    </citation>
    <scope>NUCLEOTIDE SEQUENCE [LARGE SCALE GENOMIC DNA]</scope>
    <source>
        <strain evidence="3 4">ARSEF 2860</strain>
    </source>
</reference>
<keyword evidence="4" id="KW-1185">Reference proteome</keyword>
<evidence type="ECO:0000313" key="4">
    <source>
        <dbReference type="Proteomes" id="UP000002762"/>
    </source>
</evidence>
<dbReference type="RefSeq" id="XP_008596764.1">
    <property type="nucleotide sequence ID" value="XM_008598542.1"/>
</dbReference>